<dbReference type="EMBL" id="NFZT01000001">
    <property type="protein sequence ID" value="OWV33098.1"/>
    <property type="molecule type" value="Genomic_DNA"/>
</dbReference>
<comment type="caution">
    <text evidence="7">The sequence shown here is derived from an EMBL/GenBank/DDBJ whole genome shotgun (WGS) entry which is preliminary data.</text>
</comment>
<keyword evidence="2" id="KW-1003">Cell membrane</keyword>
<evidence type="ECO:0000256" key="2">
    <source>
        <dbReference type="ARBA" id="ARBA00022475"/>
    </source>
</evidence>
<gene>
    <name evidence="7" type="ORF">B5C34_06215</name>
</gene>
<dbReference type="InterPro" id="IPR029044">
    <property type="entry name" value="Nucleotide-diphossugar_trans"/>
</dbReference>
<accession>A0A219B5P5</accession>
<evidence type="ECO:0000256" key="4">
    <source>
        <dbReference type="ARBA" id="ARBA00022679"/>
    </source>
</evidence>
<dbReference type="RefSeq" id="WP_088711886.1">
    <property type="nucleotide sequence ID" value="NZ_NFZT01000001.1"/>
</dbReference>
<name>A0A219B5P5_9SPHN</name>
<reference evidence="8" key="1">
    <citation type="submission" date="2017-05" db="EMBL/GenBank/DDBJ databases">
        <authorList>
            <person name="Lin X."/>
        </authorList>
    </citation>
    <scope>NUCLEOTIDE SEQUENCE [LARGE SCALE GENOMIC DNA]</scope>
    <source>
        <strain evidence="8">JLT2012</strain>
    </source>
</reference>
<dbReference type="Pfam" id="PF00535">
    <property type="entry name" value="Glycos_transf_2"/>
    <property type="match status" value="1"/>
</dbReference>
<evidence type="ECO:0000256" key="5">
    <source>
        <dbReference type="ARBA" id="ARBA00023136"/>
    </source>
</evidence>
<protein>
    <recommendedName>
        <fullName evidence="6">Glycosyltransferase 2-like domain-containing protein</fullName>
    </recommendedName>
</protein>
<proteinExistence type="predicted"/>
<dbReference type="PANTHER" id="PTHR43646">
    <property type="entry name" value="GLYCOSYLTRANSFERASE"/>
    <property type="match status" value="1"/>
</dbReference>
<keyword evidence="3" id="KW-0328">Glycosyltransferase</keyword>
<organism evidence="7 8">
    <name type="scientific">Pacificimonas flava</name>
    <dbReference type="NCBI Taxonomy" id="1234595"/>
    <lineage>
        <taxon>Bacteria</taxon>
        <taxon>Pseudomonadati</taxon>
        <taxon>Pseudomonadota</taxon>
        <taxon>Alphaproteobacteria</taxon>
        <taxon>Sphingomonadales</taxon>
        <taxon>Sphingosinicellaceae</taxon>
        <taxon>Pacificimonas</taxon>
    </lineage>
</organism>
<dbReference type="GO" id="GO:0016757">
    <property type="term" value="F:glycosyltransferase activity"/>
    <property type="evidence" value="ECO:0007669"/>
    <property type="project" value="UniProtKB-KW"/>
</dbReference>
<feature type="domain" description="Glycosyltransferase 2-like" evidence="6">
    <location>
        <begin position="4"/>
        <end position="118"/>
    </location>
</feature>
<dbReference type="PANTHER" id="PTHR43646:SF2">
    <property type="entry name" value="GLYCOSYLTRANSFERASE 2-LIKE DOMAIN-CONTAINING PROTEIN"/>
    <property type="match status" value="1"/>
</dbReference>
<dbReference type="OrthoDB" id="9807795at2"/>
<dbReference type="CDD" id="cd02522">
    <property type="entry name" value="GT_2_like_a"/>
    <property type="match status" value="1"/>
</dbReference>
<keyword evidence="8" id="KW-1185">Reference proteome</keyword>
<dbReference type="SUPFAM" id="SSF53448">
    <property type="entry name" value="Nucleotide-diphospho-sugar transferases"/>
    <property type="match status" value="1"/>
</dbReference>
<evidence type="ECO:0000256" key="1">
    <source>
        <dbReference type="ARBA" id="ARBA00004236"/>
    </source>
</evidence>
<dbReference type="AlphaFoldDB" id="A0A219B5P5"/>
<dbReference type="InterPro" id="IPR001173">
    <property type="entry name" value="Glyco_trans_2-like"/>
</dbReference>
<keyword evidence="5" id="KW-0472">Membrane</keyword>
<dbReference type="Proteomes" id="UP000198462">
    <property type="component" value="Unassembled WGS sequence"/>
</dbReference>
<dbReference type="Gene3D" id="3.90.550.10">
    <property type="entry name" value="Spore Coat Polysaccharide Biosynthesis Protein SpsA, Chain A"/>
    <property type="match status" value="1"/>
</dbReference>
<sequence length="225" mass="24040">MTITVIIPALNEAGAIARTIESAAGAEIIVADGGSGDDTVAIARRLGAQAVEETGGRGAQQNAGAAMAGPGNPLLFLHADTLLPSGWMQDVEQLLSRTDTALGAFSLRIADARPAEKVIAAGASLRSRCFGLPYGDQALFLRRDAFDRLGGFRPLPIMEDYDLVRRARTLGRVVTLQALVETSPRRWRSKGALRSVAINQAMLAGWHLGLSPERLARLYRGLARR</sequence>
<keyword evidence="4" id="KW-0808">Transferase</keyword>
<evidence type="ECO:0000259" key="6">
    <source>
        <dbReference type="Pfam" id="PF00535"/>
    </source>
</evidence>
<dbReference type="NCBIfam" id="TIGR04283">
    <property type="entry name" value="glyco_like_mftF"/>
    <property type="match status" value="1"/>
</dbReference>
<evidence type="ECO:0000313" key="7">
    <source>
        <dbReference type="EMBL" id="OWV33098.1"/>
    </source>
</evidence>
<comment type="subcellular location">
    <subcellularLocation>
        <location evidence="1">Cell membrane</location>
    </subcellularLocation>
</comment>
<dbReference type="GO" id="GO:0005886">
    <property type="term" value="C:plasma membrane"/>
    <property type="evidence" value="ECO:0007669"/>
    <property type="project" value="UniProtKB-SubCell"/>
</dbReference>
<evidence type="ECO:0000313" key="8">
    <source>
        <dbReference type="Proteomes" id="UP000198462"/>
    </source>
</evidence>
<dbReference type="InterPro" id="IPR026461">
    <property type="entry name" value="Trfase_2_rSAM/seldom_assoc"/>
</dbReference>
<evidence type="ECO:0000256" key="3">
    <source>
        <dbReference type="ARBA" id="ARBA00022676"/>
    </source>
</evidence>